<organism evidence="3 4">
    <name type="scientific">Chryseobacterium flavum</name>
    <dbReference type="NCBI Taxonomy" id="415851"/>
    <lineage>
        <taxon>Bacteria</taxon>
        <taxon>Pseudomonadati</taxon>
        <taxon>Bacteroidota</taxon>
        <taxon>Flavobacteriia</taxon>
        <taxon>Flavobacteriales</taxon>
        <taxon>Weeksellaceae</taxon>
        <taxon>Chryseobacterium group</taxon>
        <taxon>Chryseobacterium</taxon>
    </lineage>
</organism>
<keyword evidence="1" id="KW-1133">Transmembrane helix</keyword>
<feature type="transmembrane region" description="Helical" evidence="1">
    <location>
        <begin position="180"/>
        <end position="200"/>
    </location>
</feature>
<dbReference type="GO" id="GO:0043565">
    <property type="term" value="F:sequence-specific DNA binding"/>
    <property type="evidence" value="ECO:0007669"/>
    <property type="project" value="InterPro"/>
</dbReference>
<dbReference type="OrthoDB" id="1122790at2"/>
<dbReference type="InterPro" id="IPR018060">
    <property type="entry name" value="HTH_AraC"/>
</dbReference>
<feature type="transmembrane region" description="Helical" evidence="1">
    <location>
        <begin position="138"/>
        <end position="159"/>
    </location>
</feature>
<accession>A0A3D9CUT2</accession>
<name>A0A3D9CUT2_9FLAO</name>
<feature type="transmembrane region" description="Helical" evidence="1">
    <location>
        <begin position="69"/>
        <end position="93"/>
    </location>
</feature>
<evidence type="ECO:0000313" key="4">
    <source>
        <dbReference type="Proteomes" id="UP000256769"/>
    </source>
</evidence>
<keyword evidence="1" id="KW-0472">Membrane</keyword>
<evidence type="ECO:0000313" key="3">
    <source>
        <dbReference type="EMBL" id="REC69489.1"/>
    </source>
</evidence>
<keyword evidence="1" id="KW-0812">Transmembrane</keyword>
<dbReference type="AlphaFoldDB" id="A0A3D9CUT2"/>
<dbReference type="Proteomes" id="UP000256769">
    <property type="component" value="Unassembled WGS sequence"/>
</dbReference>
<feature type="transmembrane region" description="Helical" evidence="1">
    <location>
        <begin position="42"/>
        <end position="63"/>
    </location>
</feature>
<feature type="transmembrane region" description="Helical" evidence="1">
    <location>
        <begin position="206"/>
        <end position="228"/>
    </location>
</feature>
<sequence>MAELLKYIYTSLPMISSLTCGMLFVIAYQQELTKVEHQAKKLLCVYFILMAISWFHALLYPGYEPFLKYLIPLTCLVIQITQVIFYHYIYLLTPLKKKNPLHIKLHYIPPFVLCVVIGIFMITYLYTDQFSNDDIPTFFRPYVIVSSLFYMVFYIILGSMRIIKYRRRLMENNGTKKWKAMFWIVYLMFLKAIFIVLLTFNRLEPGFITVMMMIVLSAQHLIIVYNMLMKNYNILSSNENHVIMITGGEVISLLKEDGVQKTQLEMDMVPLLTKEELESYYEKNKPYLNAGFKMNDLAAYFETNRTYLSGFINKTFGVNFSQYNNLWRLKEMEYLQKNGDYQDKTQEELSLMAGFGNVRSYWRVKKSFDQKDLSKENSKL</sequence>
<dbReference type="GO" id="GO:0003700">
    <property type="term" value="F:DNA-binding transcription factor activity"/>
    <property type="evidence" value="ECO:0007669"/>
    <property type="project" value="InterPro"/>
</dbReference>
<comment type="caution">
    <text evidence="3">The sequence shown here is derived from an EMBL/GenBank/DDBJ whole genome shotgun (WGS) entry which is preliminary data.</text>
</comment>
<dbReference type="Gene3D" id="1.10.10.60">
    <property type="entry name" value="Homeodomain-like"/>
    <property type="match status" value="1"/>
</dbReference>
<keyword evidence="4" id="KW-1185">Reference proteome</keyword>
<dbReference type="RefSeq" id="WP_115956448.1">
    <property type="nucleotide sequence ID" value="NZ_CBCRVL010000002.1"/>
</dbReference>
<proteinExistence type="predicted"/>
<evidence type="ECO:0000259" key="2">
    <source>
        <dbReference type="PROSITE" id="PS01124"/>
    </source>
</evidence>
<evidence type="ECO:0000256" key="1">
    <source>
        <dbReference type="SAM" id="Phobius"/>
    </source>
</evidence>
<dbReference type="PROSITE" id="PS01124">
    <property type="entry name" value="HTH_ARAC_FAMILY_2"/>
    <property type="match status" value="1"/>
</dbReference>
<feature type="transmembrane region" description="Helical" evidence="1">
    <location>
        <begin position="105"/>
        <end position="126"/>
    </location>
</feature>
<protein>
    <recommendedName>
        <fullName evidence="2">HTH araC/xylS-type domain-containing protein</fullName>
    </recommendedName>
</protein>
<reference evidence="3 4" key="1">
    <citation type="journal article" date="2007" name="Int. J. Syst. Evol. Microbiol.">
        <title>Chryseobacterium flavum sp. nov., isolated from polluted soil.</title>
        <authorList>
            <person name="Zhou Y."/>
            <person name="Dong J."/>
            <person name="Wang X."/>
            <person name="Huang X."/>
            <person name="Zhang K.Y."/>
            <person name="Zhang Y.Q."/>
            <person name="Guo Y.F."/>
            <person name="Lai R."/>
            <person name="Li W.J."/>
        </authorList>
    </citation>
    <scope>NUCLEOTIDE SEQUENCE [LARGE SCALE GENOMIC DNA]</scope>
    <source>
        <strain evidence="3 4">KCTC 12877</strain>
    </source>
</reference>
<dbReference type="EMBL" id="QNUE01000001">
    <property type="protein sequence ID" value="REC69489.1"/>
    <property type="molecule type" value="Genomic_DNA"/>
</dbReference>
<gene>
    <name evidence="3" type="ORF">DRF59_01095</name>
</gene>
<feature type="transmembrane region" description="Helical" evidence="1">
    <location>
        <begin position="12"/>
        <end position="30"/>
    </location>
</feature>
<feature type="domain" description="HTH araC/xylS-type" evidence="2">
    <location>
        <begin position="275"/>
        <end position="366"/>
    </location>
</feature>